<dbReference type="Gene3D" id="3.40.50.300">
    <property type="entry name" value="P-loop containing nucleotide triphosphate hydrolases"/>
    <property type="match status" value="1"/>
</dbReference>
<protein>
    <recommendedName>
        <fullName evidence="3">Shikimate kinase</fullName>
    </recommendedName>
</protein>
<evidence type="ECO:0000313" key="1">
    <source>
        <dbReference type="EMBL" id="MCK9686895.1"/>
    </source>
</evidence>
<gene>
    <name evidence="1" type="ORF">LPC04_14375</name>
</gene>
<reference evidence="1" key="1">
    <citation type="submission" date="2021-11" db="EMBL/GenBank/DDBJ databases">
        <title>BS-T2-15 a new species belonging to the Comamonadaceae family isolated from the soil of a French oak forest.</title>
        <authorList>
            <person name="Mieszkin S."/>
            <person name="Alain K."/>
        </authorList>
    </citation>
    <scope>NUCLEOTIDE SEQUENCE</scope>
    <source>
        <strain evidence="1">BS-T2-15</strain>
    </source>
</reference>
<organism evidence="1 2">
    <name type="scientific">Scleromatobacter humisilvae</name>
    <dbReference type="NCBI Taxonomy" id="2897159"/>
    <lineage>
        <taxon>Bacteria</taxon>
        <taxon>Pseudomonadati</taxon>
        <taxon>Pseudomonadota</taxon>
        <taxon>Betaproteobacteria</taxon>
        <taxon>Burkholderiales</taxon>
        <taxon>Sphaerotilaceae</taxon>
        <taxon>Scleromatobacter</taxon>
    </lineage>
</organism>
<dbReference type="SUPFAM" id="SSF52540">
    <property type="entry name" value="P-loop containing nucleoside triphosphate hydrolases"/>
    <property type="match status" value="1"/>
</dbReference>
<sequence length="185" mass="20846">MRIVILGNAGSGKSTLAKSLARTQRMPMLDLDTLVWEPDQVAVQRPDELVFADLAQFCRESDDWVIDGCYGDLVEAVLRHRPLLIFLEPGQDVCVANCRARPWEPHKYRSKREQDDHLEDLLGWVRSYYDLDGSMSLAGHRAVFEGYAGPKRLVTRLAELELMQSAWQAAAATSRARARAGSFAR</sequence>
<dbReference type="PANTHER" id="PTHR37816">
    <property type="entry name" value="YALI0E33011P"/>
    <property type="match status" value="1"/>
</dbReference>
<dbReference type="PANTHER" id="PTHR37816:SF1">
    <property type="entry name" value="TOXIN"/>
    <property type="match status" value="1"/>
</dbReference>
<evidence type="ECO:0008006" key="3">
    <source>
        <dbReference type="Google" id="ProtNLM"/>
    </source>
</evidence>
<dbReference type="RefSeq" id="WP_275682935.1">
    <property type="nucleotide sequence ID" value="NZ_JAJLJH010000003.1"/>
</dbReference>
<dbReference type="InterPro" id="IPR027417">
    <property type="entry name" value="P-loop_NTPase"/>
</dbReference>
<dbReference type="InterPro" id="IPR052922">
    <property type="entry name" value="Cytidylate_Kinase-2"/>
</dbReference>
<evidence type="ECO:0000313" key="2">
    <source>
        <dbReference type="Proteomes" id="UP001139353"/>
    </source>
</evidence>
<dbReference type="AlphaFoldDB" id="A0A9X1YK62"/>
<name>A0A9X1YK62_9BURK</name>
<keyword evidence="2" id="KW-1185">Reference proteome</keyword>
<comment type="caution">
    <text evidence="1">The sequence shown here is derived from an EMBL/GenBank/DDBJ whole genome shotgun (WGS) entry which is preliminary data.</text>
</comment>
<proteinExistence type="predicted"/>
<accession>A0A9X1YK62</accession>
<dbReference type="EMBL" id="JAJLJH010000003">
    <property type="protein sequence ID" value="MCK9686895.1"/>
    <property type="molecule type" value="Genomic_DNA"/>
</dbReference>
<dbReference type="Proteomes" id="UP001139353">
    <property type="component" value="Unassembled WGS sequence"/>
</dbReference>